<sequence>MNAELAAVATESGKLPGIIGTANLQPTVKTLFSDYRTKLDAYGTALRADAQARGSEAQTWAKRNPAMEALVTAIQAIEKACPRS</sequence>
<comment type="caution">
    <text evidence="1">The sequence shown here is derived from an EMBL/GenBank/DDBJ whole genome shotgun (WGS) entry which is preliminary data.</text>
</comment>
<reference evidence="1 2" key="1">
    <citation type="submission" date="2019-06" db="EMBL/GenBank/DDBJ databases">
        <title>Tsukamurella conjunctivitidis sp. nov., Tsukamurella assacharolytica sp. nov. and Tsukamurella sputae sp. nov. isolated from patients with conjunctivitis, bacteraemia (lymphoma) and respiratory infection (sputum) in Hong Kong.</title>
        <authorList>
            <person name="Teng J.L.L."/>
            <person name="Lee H.H."/>
            <person name="Fong J.Y.H."/>
            <person name="Fok K.M.N."/>
            <person name="Lau S.K.P."/>
            <person name="Woo P.C.Y."/>
        </authorList>
    </citation>
    <scope>NUCLEOTIDE SEQUENCE [LARGE SCALE GENOMIC DNA]</scope>
    <source>
        <strain evidence="1 2">HKU71</strain>
    </source>
</reference>
<evidence type="ECO:0000313" key="1">
    <source>
        <dbReference type="EMBL" id="TWS19113.1"/>
    </source>
</evidence>
<dbReference type="AlphaFoldDB" id="A0A5C5R9Y9"/>
<evidence type="ECO:0000313" key="2">
    <source>
        <dbReference type="Proteomes" id="UP000317291"/>
    </source>
</evidence>
<organism evidence="1 2">
    <name type="scientific">Tsukamurella asaccharolytica</name>
    <dbReference type="NCBI Taxonomy" id="2592067"/>
    <lineage>
        <taxon>Bacteria</taxon>
        <taxon>Bacillati</taxon>
        <taxon>Actinomycetota</taxon>
        <taxon>Actinomycetes</taxon>
        <taxon>Mycobacteriales</taxon>
        <taxon>Tsukamurellaceae</taxon>
        <taxon>Tsukamurella</taxon>
    </lineage>
</organism>
<name>A0A5C5R9Y9_9ACTN</name>
<accession>A0A5C5R9Y9</accession>
<keyword evidence="2" id="KW-1185">Reference proteome</keyword>
<proteinExistence type="predicted"/>
<protein>
    <submittedName>
        <fullName evidence="1">Uncharacterized protein</fullName>
    </submittedName>
</protein>
<gene>
    <name evidence="1" type="ORF">FK529_11390</name>
</gene>
<dbReference type="Proteomes" id="UP000317291">
    <property type="component" value="Unassembled WGS sequence"/>
</dbReference>
<dbReference type="EMBL" id="VIGW01000005">
    <property type="protein sequence ID" value="TWS19113.1"/>
    <property type="molecule type" value="Genomic_DNA"/>
</dbReference>